<feature type="transmembrane region" description="Helical" evidence="7">
    <location>
        <begin position="119"/>
        <end position="138"/>
    </location>
</feature>
<name>A0A2G3PRR6_WILMA</name>
<proteinExistence type="predicted"/>
<keyword evidence="5" id="KW-0408">Iron</keyword>
<evidence type="ECO:0000256" key="4">
    <source>
        <dbReference type="ARBA" id="ARBA00022723"/>
    </source>
</evidence>
<dbReference type="GO" id="GO:0016491">
    <property type="term" value="F:oxidoreductase activity"/>
    <property type="evidence" value="ECO:0007669"/>
    <property type="project" value="InterPro"/>
</dbReference>
<dbReference type="PANTHER" id="PTHR47354">
    <property type="entry name" value="NADH OXIDOREDUCTASE HCR"/>
    <property type="match status" value="1"/>
</dbReference>
<dbReference type="InterPro" id="IPR039261">
    <property type="entry name" value="FNR_nucleotide-bd"/>
</dbReference>
<evidence type="ECO:0000256" key="2">
    <source>
        <dbReference type="ARBA" id="ARBA00022630"/>
    </source>
</evidence>
<accession>A0A2G3PRR6</accession>
<evidence type="ECO:0000256" key="6">
    <source>
        <dbReference type="ARBA" id="ARBA00023014"/>
    </source>
</evidence>
<feature type="transmembrane region" description="Helical" evidence="7">
    <location>
        <begin position="44"/>
        <end position="66"/>
    </location>
</feature>
<feature type="domain" description="FAD-binding FR-type" evidence="8">
    <location>
        <begin position="277"/>
        <end position="380"/>
    </location>
</feature>
<reference evidence="9 10" key="1">
    <citation type="submission" date="2017-10" db="EMBL/GenBank/DDBJ databases">
        <title>The draft genome sequence of Williamsia sp. BULT 1.1 isolated from the semi-arid grassland soils from South Africa.</title>
        <authorList>
            <person name="Kabwe M.H."/>
            <person name="Govender N."/>
            <person name="Mutseka Lunga P."/>
            <person name="Vikram S."/>
            <person name="Makhalanyane T.P."/>
        </authorList>
    </citation>
    <scope>NUCLEOTIDE SEQUENCE [LARGE SCALE GENOMIC DNA]</scope>
    <source>
        <strain evidence="9 10">BULT 1.1</strain>
    </source>
</reference>
<dbReference type="InterPro" id="IPR001433">
    <property type="entry name" value="OxRdtase_FAD/NAD-bd"/>
</dbReference>
<dbReference type="PANTHER" id="PTHR47354:SF1">
    <property type="entry name" value="CARNITINE MONOOXYGENASE REDUCTASE SUBUNIT"/>
    <property type="match status" value="1"/>
</dbReference>
<evidence type="ECO:0000313" key="9">
    <source>
        <dbReference type="EMBL" id="PHV68547.1"/>
    </source>
</evidence>
<dbReference type="RefSeq" id="WP_099381669.1">
    <property type="nucleotide sequence ID" value="NZ_PEBD01000004.1"/>
</dbReference>
<feature type="transmembrane region" description="Helical" evidence="7">
    <location>
        <begin position="171"/>
        <end position="190"/>
    </location>
</feature>
<evidence type="ECO:0000256" key="7">
    <source>
        <dbReference type="SAM" id="Phobius"/>
    </source>
</evidence>
<keyword evidence="3" id="KW-0001">2Fe-2S</keyword>
<keyword evidence="4" id="KW-0479">Metal-binding</keyword>
<comment type="caution">
    <text evidence="9">The sequence shown here is derived from an EMBL/GenBank/DDBJ whole genome shotgun (WGS) entry which is preliminary data.</text>
</comment>
<protein>
    <submittedName>
        <fullName evidence="9">Oxidoreductase</fullName>
    </submittedName>
</protein>
<dbReference type="Proteomes" id="UP000225108">
    <property type="component" value="Unassembled WGS sequence"/>
</dbReference>
<dbReference type="InterPro" id="IPR017927">
    <property type="entry name" value="FAD-bd_FR_type"/>
</dbReference>
<dbReference type="Pfam" id="PF00175">
    <property type="entry name" value="NAD_binding_1"/>
    <property type="match status" value="1"/>
</dbReference>
<dbReference type="PRINTS" id="PR00410">
    <property type="entry name" value="PHEHYDRXLASE"/>
</dbReference>
<keyword evidence="7" id="KW-1133">Transmembrane helix</keyword>
<evidence type="ECO:0000313" key="10">
    <source>
        <dbReference type="Proteomes" id="UP000225108"/>
    </source>
</evidence>
<feature type="transmembrane region" description="Helical" evidence="7">
    <location>
        <begin position="228"/>
        <end position="245"/>
    </location>
</feature>
<feature type="transmembrane region" description="Helical" evidence="7">
    <location>
        <begin position="144"/>
        <end position="166"/>
    </location>
</feature>
<dbReference type="GO" id="GO:0046872">
    <property type="term" value="F:metal ion binding"/>
    <property type="evidence" value="ECO:0007669"/>
    <property type="project" value="UniProtKB-KW"/>
</dbReference>
<keyword evidence="7" id="KW-0812">Transmembrane</keyword>
<evidence type="ECO:0000256" key="3">
    <source>
        <dbReference type="ARBA" id="ARBA00022714"/>
    </source>
</evidence>
<comment type="cofactor">
    <cofactor evidence="1">
        <name>FAD</name>
        <dbReference type="ChEBI" id="CHEBI:57692"/>
    </cofactor>
</comment>
<organism evidence="9 10">
    <name type="scientific">Williamsia marianensis</name>
    <dbReference type="NCBI Taxonomy" id="85044"/>
    <lineage>
        <taxon>Bacteria</taxon>
        <taxon>Bacillati</taxon>
        <taxon>Actinomycetota</taxon>
        <taxon>Actinomycetes</taxon>
        <taxon>Mycobacteriales</taxon>
        <taxon>Nocardiaceae</taxon>
        <taxon>Williamsia</taxon>
    </lineage>
</organism>
<feature type="transmembrane region" description="Helical" evidence="7">
    <location>
        <begin position="202"/>
        <end position="221"/>
    </location>
</feature>
<dbReference type="EMBL" id="PEBD01000004">
    <property type="protein sequence ID" value="PHV68547.1"/>
    <property type="molecule type" value="Genomic_DNA"/>
</dbReference>
<dbReference type="SUPFAM" id="SSF52343">
    <property type="entry name" value="Ferredoxin reductase-like, C-terminal NADP-linked domain"/>
    <property type="match status" value="1"/>
</dbReference>
<keyword evidence="2" id="KW-0285">Flavoprotein</keyword>
<evidence type="ECO:0000259" key="8">
    <source>
        <dbReference type="PROSITE" id="PS51384"/>
    </source>
</evidence>
<feature type="transmembrane region" description="Helical" evidence="7">
    <location>
        <begin position="12"/>
        <end position="32"/>
    </location>
</feature>
<evidence type="ECO:0000256" key="1">
    <source>
        <dbReference type="ARBA" id="ARBA00001974"/>
    </source>
</evidence>
<feature type="transmembrane region" description="Helical" evidence="7">
    <location>
        <begin position="95"/>
        <end position="112"/>
    </location>
</feature>
<keyword evidence="6" id="KW-0411">Iron-sulfur</keyword>
<dbReference type="Gene3D" id="3.40.50.80">
    <property type="entry name" value="Nucleotide-binding domain of ferredoxin-NADP reductase (FNR) module"/>
    <property type="match status" value="1"/>
</dbReference>
<sequence>MKIVRAVDRLSMYRFVLIALAILAAYAIIVAASGADFAYTATELLGSLAILVVVCAAVTYLCAAIVRVPPGSESWLITALILFFIFPGLTDTDSAWGLVLAAAIASASKYVVAVRRRHIVNPAVAGAVVSYLFAYFSVGPFPYPVWWIAAEPLMVAMIVVGAAVVWKLREWWLVGFFLAVAVLTMIVVAADNGTPVGDALQLGFQSTPLFFVAAIMLTEPLSSPTSRIPTLVYAALVAVLMYWNQSFEITSEYTLEFVPEIALLAGSLFTFVVGRQSRRHVLEVESVQPIGTDTYEVLASPGLRFRPGQWAQISDPTWSPAPEKQGTRRVLSLAGAPGEGTTRFGFTVSGRPSEFKRRLIEDGAGRRLYVDEVGGDFTLPRNLRSPMVFIAGGIGITPFRSMLADLTARGDTDLTQVSLIYAANSEDRLVYGDVLDAARARGAQVITVVGGLVSVDDVAAVARPGAHYYLSGPPMMLSALKPMLIRAEPALRWQPWRLHTDRFIGY</sequence>
<feature type="transmembrane region" description="Helical" evidence="7">
    <location>
        <begin position="73"/>
        <end position="89"/>
    </location>
</feature>
<dbReference type="PROSITE" id="PS51384">
    <property type="entry name" value="FAD_FR"/>
    <property type="match status" value="1"/>
</dbReference>
<feature type="transmembrane region" description="Helical" evidence="7">
    <location>
        <begin position="257"/>
        <end position="274"/>
    </location>
</feature>
<evidence type="ECO:0000256" key="5">
    <source>
        <dbReference type="ARBA" id="ARBA00023004"/>
    </source>
</evidence>
<dbReference type="GO" id="GO:0051537">
    <property type="term" value="F:2 iron, 2 sulfur cluster binding"/>
    <property type="evidence" value="ECO:0007669"/>
    <property type="project" value="UniProtKB-KW"/>
</dbReference>
<gene>
    <name evidence="9" type="ORF">CSW57_04915</name>
</gene>
<dbReference type="CDD" id="cd00322">
    <property type="entry name" value="FNR_like"/>
    <property type="match status" value="1"/>
</dbReference>
<dbReference type="InterPro" id="IPR050415">
    <property type="entry name" value="MRET"/>
</dbReference>
<keyword evidence="7" id="KW-0472">Membrane</keyword>
<dbReference type="AlphaFoldDB" id="A0A2G3PRR6"/>